<sequence>MEFIILAIFLALLNFVVFKYAGEIRMNWISSGLIVMLLGAPIVFFITLYVVGSLITGDGLAGGAAGLVLGFITFINGVVFLIKGLTIKEEKV</sequence>
<comment type="caution">
    <text evidence="2">The sequence shown here is derived from an EMBL/GenBank/DDBJ whole genome shotgun (WGS) entry which is preliminary data.</text>
</comment>
<keyword evidence="1" id="KW-0472">Membrane</keyword>
<reference evidence="2 3" key="1">
    <citation type="submission" date="2018-08" db="EMBL/GenBank/DDBJ databases">
        <title>Genome sequence of strict halophilic Halobacillus trueperi SS1 isolated from Lunsu, a salty water body of North West Himalayas.</title>
        <authorList>
            <person name="Gupta S."/>
            <person name="Sharma P."/>
            <person name="Dev K."/>
            <person name="Baumler D."/>
            <person name="Sourirajan A."/>
        </authorList>
    </citation>
    <scope>NUCLEOTIDE SEQUENCE [LARGE SCALE GENOMIC DNA]</scope>
    <source>
        <strain evidence="2 3">SS1</strain>
    </source>
</reference>
<feature type="transmembrane region" description="Helical" evidence="1">
    <location>
        <begin position="28"/>
        <end position="51"/>
    </location>
</feature>
<accession>A0A3D8VIF0</accession>
<protein>
    <recommendedName>
        <fullName evidence="4">Inner-membrane translocator</fullName>
    </recommendedName>
</protein>
<dbReference type="EMBL" id="QTLC01000063">
    <property type="protein sequence ID" value="RDY69119.1"/>
    <property type="molecule type" value="Genomic_DNA"/>
</dbReference>
<gene>
    <name evidence="2" type="ORF">DXT76_16830</name>
</gene>
<keyword evidence="1" id="KW-1133">Transmembrane helix</keyword>
<evidence type="ECO:0000313" key="3">
    <source>
        <dbReference type="Proteomes" id="UP000257032"/>
    </source>
</evidence>
<name>A0A3D8VIF0_9BACI</name>
<dbReference type="Proteomes" id="UP000257032">
    <property type="component" value="Unassembled WGS sequence"/>
</dbReference>
<dbReference type="AlphaFoldDB" id="A0A3D8VIF0"/>
<dbReference type="RefSeq" id="WP_115894851.1">
    <property type="nucleotide sequence ID" value="NZ_QTLC01000063.1"/>
</dbReference>
<feature type="transmembrane region" description="Helical" evidence="1">
    <location>
        <begin position="63"/>
        <end position="82"/>
    </location>
</feature>
<evidence type="ECO:0000256" key="1">
    <source>
        <dbReference type="SAM" id="Phobius"/>
    </source>
</evidence>
<organism evidence="2 3">
    <name type="scientific">Halobacillus trueperi</name>
    <dbReference type="NCBI Taxonomy" id="156205"/>
    <lineage>
        <taxon>Bacteria</taxon>
        <taxon>Bacillati</taxon>
        <taxon>Bacillota</taxon>
        <taxon>Bacilli</taxon>
        <taxon>Bacillales</taxon>
        <taxon>Bacillaceae</taxon>
        <taxon>Halobacillus</taxon>
    </lineage>
</organism>
<evidence type="ECO:0008006" key="4">
    <source>
        <dbReference type="Google" id="ProtNLM"/>
    </source>
</evidence>
<evidence type="ECO:0000313" key="2">
    <source>
        <dbReference type="EMBL" id="RDY69119.1"/>
    </source>
</evidence>
<proteinExistence type="predicted"/>
<keyword evidence="1" id="KW-0812">Transmembrane</keyword>